<dbReference type="PIRSF" id="PIRSF012608">
    <property type="entry name" value="UCP012608"/>
    <property type="match status" value="1"/>
</dbReference>
<dbReference type="Pfam" id="PF10094">
    <property type="entry name" value="DUF2332"/>
    <property type="match status" value="1"/>
</dbReference>
<proteinExistence type="predicted"/>
<name>A0ABS2PDK2_9BACL</name>
<evidence type="ECO:0000313" key="1">
    <source>
        <dbReference type="EMBL" id="MBM7633211.1"/>
    </source>
</evidence>
<keyword evidence="2" id="KW-1185">Reference proteome</keyword>
<dbReference type="InterPro" id="IPR011200">
    <property type="entry name" value="UCP012608"/>
</dbReference>
<reference evidence="1 2" key="1">
    <citation type="submission" date="2021-01" db="EMBL/GenBank/DDBJ databases">
        <title>Genomic Encyclopedia of Type Strains, Phase IV (KMG-IV): sequencing the most valuable type-strain genomes for metagenomic binning, comparative biology and taxonomic classification.</title>
        <authorList>
            <person name="Goeker M."/>
        </authorList>
    </citation>
    <scope>NUCLEOTIDE SEQUENCE [LARGE SCALE GENOMIC DNA]</scope>
    <source>
        <strain evidence="1 2">DSM 25540</strain>
    </source>
</reference>
<organism evidence="1 2">
    <name type="scientific">Geomicrobium sediminis</name>
    <dbReference type="NCBI Taxonomy" id="1347788"/>
    <lineage>
        <taxon>Bacteria</taxon>
        <taxon>Bacillati</taxon>
        <taxon>Bacillota</taxon>
        <taxon>Bacilli</taxon>
        <taxon>Bacillales</taxon>
        <taxon>Geomicrobium</taxon>
    </lineage>
</organism>
<accession>A0ABS2PDK2</accession>
<comment type="caution">
    <text evidence="1">The sequence shown here is derived from an EMBL/GenBank/DDBJ whole genome shotgun (WGS) entry which is preliminary data.</text>
</comment>
<gene>
    <name evidence="1" type="ORF">JOD17_002305</name>
</gene>
<dbReference type="Proteomes" id="UP000741863">
    <property type="component" value="Unassembled WGS sequence"/>
</dbReference>
<evidence type="ECO:0000313" key="2">
    <source>
        <dbReference type="Proteomes" id="UP000741863"/>
    </source>
</evidence>
<protein>
    <recommendedName>
        <fullName evidence="3">DUF2332 domain-containing protein</fullName>
    </recommendedName>
</protein>
<sequence length="344" mass="39223">MDVTVYRKRFERFAIDECEQSSELYKHLALAVAKDDSLLALSAEAQKGQPVANLFFASVHYLLLKGIKHPVGDYYASVTDEPKPIDGHTFTEFKSFCETHESELTTLLHEKLVQTNEVRRCAYLYPLFSYIYEKVQEPLSCIEIGTSAGLQLFWDQYRYSYETDLVYGNPFADVHITSSVKGGDINPAYLPSTPPPVAARIGVDLHINDVSIEEDRLWLDALIWPEHQERRELFEQAAKVVQSQKAQLIETDGVSSLASLVEKCPSRSTVCVFHTHVANQFDESLKQQLEETVNDLGATRNLFHIYNNIRDSKLRIDSYIDGTKETHVVGETDGHGRWFEWLLN</sequence>
<evidence type="ECO:0008006" key="3">
    <source>
        <dbReference type="Google" id="ProtNLM"/>
    </source>
</evidence>
<dbReference type="RefSeq" id="WP_204697796.1">
    <property type="nucleotide sequence ID" value="NZ_JAFBEC010000006.1"/>
</dbReference>
<dbReference type="EMBL" id="JAFBEC010000006">
    <property type="protein sequence ID" value="MBM7633211.1"/>
    <property type="molecule type" value="Genomic_DNA"/>
</dbReference>